<protein>
    <recommendedName>
        <fullName evidence="3">PNPLA domain-containing protein</fullName>
    </recommendedName>
</protein>
<feature type="transmembrane region" description="Helical" evidence="2">
    <location>
        <begin position="377"/>
        <end position="401"/>
    </location>
</feature>
<evidence type="ECO:0000313" key="5">
    <source>
        <dbReference type="Proteomes" id="UP000317730"/>
    </source>
</evidence>
<dbReference type="GO" id="GO:0004623">
    <property type="term" value="F:phospholipase A2 activity"/>
    <property type="evidence" value="ECO:0007669"/>
    <property type="project" value="TreeGrafter"/>
</dbReference>
<dbReference type="GO" id="GO:0005829">
    <property type="term" value="C:cytosol"/>
    <property type="evidence" value="ECO:0007669"/>
    <property type="project" value="TreeGrafter"/>
</dbReference>
<evidence type="ECO:0000256" key="2">
    <source>
        <dbReference type="SAM" id="Phobius"/>
    </source>
</evidence>
<feature type="transmembrane region" description="Helical" evidence="2">
    <location>
        <begin position="448"/>
        <end position="465"/>
    </location>
</feature>
<dbReference type="AlphaFoldDB" id="A0A4Y3TWP3"/>
<feature type="transmembrane region" description="Helical" evidence="2">
    <location>
        <begin position="507"/>
        <end position="526"/>
    </location>
</feature>
<reference evidence="4 5" key="1">
    <citation type="submission" date="2019-06" db="EMBL/GenBank/DDBJ databases">
        <title>Whole genome shotgun sequence of Acetobacter peroxydans NBRC 13755.</title>
        <authorList>
            <person name="Hosoyama A."/>
            <person name="Uohara A."/>
            <person name="Ohji S."/>
            <person name="Ichikawa N."/>
        </authorList>
    </citation>
    <scope>NUCLEOTIDE SEQUENCE [LARGE SCALE GENOMIC DNA]</scope>
    <source>
        <strain evidence="4 5">NBRC 13755</strain>
    </source>
</reference>
<keyword evidence="1" id="KW-0443">Lipid metabolism</keyword>
<comment type="caution">
    <text evidence="4">The sequence shown here is derived from an EMBL/GenBank/DDBJ whole genome shotgun (WGS) entry which is preliminary data.</text>
</comment>
<dbReference type="PANTHER" id="PTHR10728">
    <property type="entry name" value="CYTOSOLIC PHOSPHOLIPASE A2"/>
    <property type="match status" value="1"/>
</dbReference>
<evidence type="ECO:0000256" key="1">
    <source>
        <dbReference type="ARBA" id="ARBA00023098"/>
    </source>
</evidence>
<dbReference type="RefSeq" id="WP_244926305.1">
    <property type="nucleotide sequence ID" value="NZ_BAPL01000002.1"/>
</dbReference>
<feature type="transmembrane region" description="Helical" evidence="2">
    <location>
        <begin position="477"/>
        <end position="495"/>
    </location>
</feature>
<dbReference type="Pfam" id="PF01734">
    <property type="entry name" value="Patatin"/>
    <property type="match status" value="1"/>
</dbReference>
<dbReference type="InterPro" id="IPR016035">
    <property type="entry name" value="Acyl_Trfase/lysoPLipase"/>
</dbReference>
<evidence type="ECO:0000259" key="3">
    <source>
        <dbReference type="Pfam" id="PF01734"/>
    </source>
</evidence>
<keyword evidence="2" id="KW-0812">Transmembrane</keyword>
<dbReference type="InterPro" id="IPR002641">
    <property type="entry name" value="PNPLA_dom"/>
</dbReference>
<feature type="domain" description="PNPLA" evidence="3">
    <location>
        <begin position="230"/>
        <end position="283"/>
    </location>
</feature>
<sequence length="887" mass="98176">MKIFSAVTWAKKLKPFQDTQPSLFGPEVLRRFGRTKWSPGPGDRAAAALLHIQLVSRVATQSLRYSVGTEKAALESLYALFERCRAISEKYPDASLFETLAWSVLNGHVRPFTARWHRRAASRRLDAVDDGDEFRLELARLQTVLLRFDQLLLELRDGVMPIACADPLDDPVRAEMMRDLPWGLQEGDPDRLAGVTGSTPEQIADEERGAVERRRCYYGLDPETNRATGLAMSGGGIRSATFALGVLSALSRRGLLKQFDYMSTVSGGGYLGAFVTQYLHGSGVEKTAPADDHGAGLGSNSSPFGSLDRDSPAIGHIRQNCRYLASGPKVEKWRVATAQLAGLVNNLLSLTALAALLAYGAGLVFDAVTDCLGFDGWSGAFTMTGTLAAVAVFAVPVVAVFRKRSSEFGDSLLFWGVVPLFGTLAAKLLTVIISVYHSLIVNDYERMVLVMLSPLSILALGVMLSRTASRISWLGTVIARSSALLFVLTAFLTIIEFGWELKINQTLFWFWLAVVLIKSTLISVNYTGLHRHYRRRLAETFMIKNGAKPGTIEKAVPAKLSALAADSLGPYPILNAALNVPASEKPAMRGRLTDFFSFTPHRCGSPITGYWATTEWEEKDEALDLATAMAISGAAISPRMGLASLPQFSFWLALLNVRLDYWIRDADPNKKSWLRFPGLRYLLHELTGRMDERAPYLNLSDGGHIENLGIYELLRRRCKFIVAVDGEQDPEMTFHGFANLQRLASIDLGVHIDMDLDDLRLDDVGLSRSHFQFCRIRYPDNRTGYLCYVKLSLTGNEGEFLRRFRMDEPSFPHHPTADQNFSEARFEAYRSLGQHVGEKLFLESIIGEMARQPEMNLDDWFYALGTSLLEPAINAEASVGVTMPASA</sequence>
<accession>A0A4Y3TWP3</accession>
<dbReference type="Gene3D" id="3.40.1090.10">
    <property type="entry name" value="Cytosolic phospholipase A2 catalytic domain"/>
    <property type="match status" value="2"/>
</dbReference>
<dbReference type="SUPFAM" id="SSF52151">
    <property type="entry name" value="FabD/lysophospholipase-like"/>
    <property type="match status" value="1"/>
</dbReference>
<name>A0A4Y3TWP3_9PROT</name>
<dbReference type="PANTHER" id="PTHR10728:SF40">
    <property type="entry name" value="PATATIN FAMILY PROTEIN"/>
    <property type="match status" value="1"/>
</dbReference>
<keyword evidence="5" id="KW-1185">Reference proteome</keyword>
<dbReference type="GO" id="GO:0046475">
    <property type="term" value="P:glycerophospholipid catabolic process"/>
    <property type="evidence" value="ECO:0007669"/>
    <property type="project" value="TreeGrafter"/>
</dbReference>
<gene>
    <name evidence="4" type="ORF">APE01nite_20100</name>
</gene>
<feature type="transmembrane region" description="Helical" evidence="2">
    <location>
        <begin position="343"/>
        <end position="365"/>
    </location>
</feature>
<keyword evidence="2" id="KW-1133">Transmembrane helix</keyword>
<proteinExistence type="predicted"/>
<dbReference type="Proteomes" id="UP000317730">
    <property type="component" value="Unassembled WGS sequence"/>
</dbReference>
<evidence type="ECO:0000313" key="4">
    <source>
        <dbReference type="EMBL" id="GEB86213.1"/>
    </source>
</evidence>
<dbReference type="EMBL" id="BJMV01000011">
    <property type="protein sequence ID" value="GEB86213.1"/>
    <property type="molecule type" value="Genomic_DNA"/>
</dbReference>
<feature type="transmembrane region" description="Helical" evidence="2">
    <location>
        <begin position="413"/>
        <end position="436"/>
    </location>
</feature>
<keyword evidence="2" id="KW-0472">Membrane</keyword>
<organism evidence="4 5">
    <name type="scientific">Acetobacter peroxydans</name>
    <dbReference type="NCBI Taxonomy" id="104098"/>
    <lineage>
        <taxon>Bacteria</taxon>
        <taxon>Pseudomonadati</taxon>
        <taxon>Pseudomonadota</taxon>
        <taxon>Alphaproteobacteria</taxon>
        <taxon>Acetobacterales</taxon>
        <taxon>Acetobacteraceae</taxon>
        <taxon>Acetobacter</taxon>
    </lineage>
</organism>